<dbReference type="OrthoDB" id="4247899at2"/>
<dbReference type="AlphaFoldDB" id="A0A1U9QSA3"/>
<feature type="transmembrane region" description="Helical" evidence="1">
    <location>
        <begin position="81"/>
        <end position="103"/>
    </location>
</feature>
<dbReference type="RefSeq" id="WP_078075506.1">
    <property type="nucleotide sequence ID" value="NZ_CP018047.1"/>
</dbReference>
<organism evidence="2 3">
    <name type="scientific">Streptomyces niveus</name>
    <name type="common">Streptomyces spheroides</name>
    <dbReference type="NCBI Taxonomy" id="193462"/>
    <lineage>
        <taxon>Bacteria</taxon>
        <taxon>Bacillati</taxon>
        <taxon>Actinomycetota</taxon>
        <taxon>Actinomycetes</taxon>
        <taxon>Kitasatosporales</taxon>
        <taxon>Streptomycetaceae</taxon>
        <taxon>Streptomyces</taxon>
    </lineage>
</organism>
<dbReference type="EMBL" id="CP018047">
    <property type="protein sequence ID" value="AQU66959.1"/>
    <property type="molecule type" value="Genomic_DNA"/>
</dbReference>
<dbReference type="KEGG" id="snw:BBN63_12645"/>
<keyword evidence="1" id="KW-1133">Transmembrane helix</keyword>
<keyword evidence="1" id="KW-0472">Membrane</keyword>
<feature type="transmembrane region" description="Helical" evidence="1">
    <location>
        <begin position="163"/>
        <end position="186"/>
    </location>
</feature>
<keyword evidence="3" id="KW-1185">Reference proteome</keyword>
<sequence length="212" mass="22178">MPSRTTLPPPPPPEHLRAWPDHESLLADRARAIGELRRRGLAVPRLLLLWTYGVVAVLGWAVFSLGLGAFEDRNADYVTGLAELVLGLFFLVPAVIGIGFDVAGDRTVRGRLDAWAALAPDPENDYRMQAGARGAVWLGLSAVLCVTGFALAVVGAVQPGSTGVGATAYFVGTGVIVLVIGVLGAVRAVGHRRWAGPVPSPVPAPGTGDVHR</sequence>
<proteinExistence type="predicted"/>
<feature type="transmembrane region" description="Helical" evidence="1">
    <location>
        <begin position="135"/>
        <end position="157"/>
    </location>
</feature>
<name>A0A1U9QSA3_STRNV</name>
<reference evidence="2 3" key="1">
    <citation type="submission" date="2016-11" db="EMBL/GenBank/DDBJ databases">
        <title>Complete genome sequence of Streptomyces niveus SCSIO 3406.</title>
        <authorList>
            <person name="Zhu Q."/>
            <person name="Cheng W."/>
            <person name="Song Y."/>
            <person name="Li Q."/>
            <person name="Ju J."/>
        </authorList>
    </citation>
    <scope>NUCLEOTIDE SEQUENCE [LARGE SCALE GENOMIC DNA]</scope>
    <source>
        <strain evidence="2 3">SCSIO 3406</strain>
    </source>
</reference>
<dbReference type="Proteomes" id="UP000189677">
    <property type="component" value="Chromosome"/>
</dbReference>
<evidence type="ECO:0000256" key="1">
    <source>
        <dbReference type="SAM" id="Phobius"/>
    </source>
</evidence>
<protein>
    <submittedName>
        <fullName evidence="2">Uncharacterized protein</fullName>
    </submittedName>
</protein>
<evidence type="ECO:0000313" key="2">
    <source>
        <dbReference type="EMBL" id="AQU66959.1"/>
    </source>
</evidence>
<accession>A0A1U9QSA3</accession>
<gene>
    <name evidence="2" type="ORF">BBN63_12645</name>
</gene>
<evidence type="ECO:0000313" key="3">
    <source>
        <dbReference type="Proteomes" id="UP000189677"/>
    </source>
</evidence>
<feature type="transmembrane region" description="Helical" evidence="1">
    <location>
        <begin position="46"/>
        <end position="69"/>
    </location>
</feature>
<keyword evidence="1" id="KW-0812">Transmembrane</keyword>